<dbReference type="Proteomes" id="UP001497383">
    <property type="component" value="Chromosome 8"/>
</dbReference>
<accession>A0ABP0ZUK8</accession>
<proteinExistence type="predicted"/>
<evidence type="ECO:0000313" key="8">
    <source>
        <dbReference type="Proteomes" id="UP001497383"/>
    </source>
</evidence>
<keyword evidence="8" id="KW-1185">Reference proteome</keyword>
<dbReference type="InterPro" id="IPR007853">
    <property type="entry name" value="Znf_DNL-typ"/>
</dbReference>
<dbReference type="PANTHER" id="PTHR20922">
    <property type="entry name" value="DNL-TYPE ZINC FINGER PROTEIN"/>
    <property type="match status" value="1"/>
</dbReference>
<dbReference type="InterPro" id="IPR024158">
    <property type="entry name" value="Mt_import_TIM15"/>
</dbReference>
<dbReference type="PROSITE" id="PS51501">
    <property type="entry name" value="ZF_DNL"/>
    <property type="match status" value="1"/>
</dbReference>
<dbReference type="PANTHER" id="PTHR20922:SF13">
    <property type="entry name" value="DNL-TYPE ZINC FINGER PROTEIN"/>
    <property type="match status" value="1"/>
</dbReference>
<keyword evidence="1" id="KW-0479">Metal-binding</keyword>
<feature type="domain" description="DNL-type" evidence="6">
    <location>
        <begin position="55"/>
        <end position="150"/>
    </location>
</feature>
<feature type="compositionally biased region" description="Basic and acidic residues" evidence="5">
    <location>
        <begin position="147"/>
        <end position="172"/>
    </location>
</feature>
<protein>
    <recommendedName>
        <fullName evidence="6">DNL-type domain-containing protein</fullName>
    </recommendedName>
</protein>
<evidence type="ECO:0000259" key="6">
    <source>
        <dbReference type="PROSITE" id="PS51501"/>
    </source>
</evidence>
<dbReference type="RefSeq" id="XP_066832746.1">
    <property type="nucleotide sequence ID" value="XM_066976181.1"/>
</dbReference>
<gene>
    <name evidence="7" type="ORF">LODBEIA_P58080</name>
</gene>
<name>A0ABP0ZUK8_9ASCO</name>
<dbReference type="Pfam" id="PF05180">
    <property type="entry name" value="zf-DNL"/>
    <property type="match status" value="1"/>
</dbReference>
<evidence type="ECO:0000313" key="7">
    <source>
        <dbReference type="EMBL" id="CAK9442006.1"/>
    </source>
</evidence>
<keyword evidence="3" id="KW-0862">Zinc</keyword>
<organism evidence="7 8">
    <name type="scientific">Lodderomyces beijingensis</name>
    <dbReference type="NCBI Taxonomy" id="1775926"/>
    <lineage>
        <taxon>Eukaryota</taxon>
        <taxon>Fungi</taxon>
        <taxon>Dikarya</taxon>
        <taxon>Ascomycota</taxon>
        <taxon>Saccharomycotina</taxon>
        <taxon>Pichiomycetes</taxon>
        <taxon>Debaryomycetaceae</taxon>
        <taxon>Candida/Lodderomyces clade</taxon>
        <taxon>Lodderomyces</taxon>
    </lineage>
</organism>
<dbReference type="GeneID" id="92211004"/>
<evidence type="ECO:0000256" key="4">
    <source>
        <dbReference type="PROSITE-ProRule" id="PRU00834"/>
    </source>
</evidence>
<evidence type="ECO:0000256" key="2">
    <source>
        <dbReference type="ARBA" id="ARBA00022771"/>
    </source>
</evidence>
<sequence length="172" mass="19371">MLSRTIRLNAARICTRQSPPIAARILAHRVPHIHLHQHVSVPARWQSNSATVKPEEQNELLIEFTCNVCDKRSSHHMSKQAYEHGTVLIQCPQCKSRHLIADHLGFIRDDNFSLAEYLKSEGQSVDTGVLQFDKVPENLAHSTGQTAKEEEPKQQKVLDLEAPGKGEVVKDK</sequence>
<dbReference type="EMBL" id="OZ022412">
    <property type="protein sequence ID" value="CAK9442006.1"/>
    <property type="molecule type" value="Genomic_DNA"/>
</dbReference>
<evidence type="ECO:0000256" key="3">
    <source>
        <dbReference type="ARBA" id="ARBA00022833"/>
    </source>
</evidence>
<feature type="region of interest" description="Disordered" evidence="5">
    <location>
        <begin position="141"/>
        <end position="172"/>
    </location>
</feature>
<evidence type="ECO:0000256" key="5">
    <source>
        <dbReference type="SAM" id="MobiDB-lite"/>
    </source>
</evidence>
<keyword evidence="2 4" id="KW-0863">Zinc-finger</keyword>
<evidence type="ECO:0000256" key="1">
    <source>
        <dbReference type="ARBA" id="ARBA00022723"/>
    </source>
</evidence>
<reference evidence="7 8" key="1">
    <citation type="submission" date="2024-03" db="EMBL/GenBank/DDBJ databases">
        <authorList>
            <person name="Brejova B."/>
        </authorList>
    </citation>
    <scope>NUCLEOTIDE SEQUENCE [LARGE SCALE GENOMIC DNA]</scope>
    <source>
        <strain evidence="7 8">CBS 14171</strain>
    </source>
</reference>